<evidence type="ECO:0000313" key="1">
    <source>
        <dbReference type="EMBL" id="MCW8334049.1"/>
    </source>
</evidence>
<comment type="caution">
    <text evidence="1">The sequence shown here is derived from an EMBL/GenBank/DDBJ whole genome shotgun (WGS) entry which is preliminary data.</text>
</comment>
<sequence length="125" mass="15092">MDCQQQLYNLYFKAQDRFLYQYLERGFEPDVIYDYIHSGMMLSSLYETGAEHESPLLCELYLRQVYFHLLDAIQDPKRSHTFRRVCLDSVHTPLMCLKRHYYQQEDGDAKFLPLQLQLQRIKAPY</sequence>
<proteinExistence type="predicted"/>
<dbReference type="RefSeq" id="WP_265687457.1">
    <property type="nucleotide sequence ID" value="NZ_JAKRRX010000044.1"/>
</dbReference>
<name>A0A9X3CED3_9VIBR</name>
<reference evidence="1" key="1">
    <citation type="submission" date="2022-02" db="EMBL/GenBank/DDBJ databases">
        <title>Vibrio sp. nov., a new bacterium isolated from Bohai sea, China.</title>
        <authorList>
            <person name="Yuan Y."/>
        </authorList>
    </citation>
    <scope>NUCLEOTIDE SEQUENCE</scope>
    <source>
        <strain evidence="1">DBSS07</strain>
    </source>
</reference>
<keyword evidence="2" id="KW-1185">Reference proteome</keyword>
<accession>A0A9X3CED3</accession>
<gene>
    <name evidence="1" type="ORF">MD483_09465</name>
</gene>
<protein>
    <submittedName>
        <fullName evidence="1">Uncharacterized protein</fullName>
    </submittedName>
</protein>
<organism evidence="1 2">
    <name type="scientific">Vibrio paucivorans</name>
    <dbReference type="NCBI Taxonomy" id="2829489"/>
    <lineage>
        <taxon>Bacteria</taxon>
        <taxon>Pseudomonadati</taxon>
        <taxon>Pseudomonadota</taxon>
        <taxon>Gammaproteobacteria</taxon>
        <taxon>Vibrionales</taxon>
        <taxon>Vibrionaceae</taxon>
        <taxon>Vibrio</taxon>
    </lineage>
</organism>
<dbReference type="Proteomes" id="UP001155586">
    <property type="component" value="Unassembled WGS sequence"/>
</dbReference>
<dbReference type="EMBL" id="JAKRRX010000044">
    <property type="protein sequence ID" value="MCW8334049.1"/>
    <property type="molecule type" value="Genomic_DNA"/>
</dbReference>
<evidence type="ECO:0000313" key="2">
    <source>
        <dbReference type="Proteomes" id="UP001155586"/>
    </source>
</evidence>
<dbReference type="AlphaFoldDB" id="A0A9X3CED3"/>